<evidence type="ECO:0000313" key="2">
    <source>
        <dbReference type="Proteomes" id="UP000680866"/>
    </source>
</evidence>
<proteinExistence type="predicted"/>
<gene>
    <name evidence="1" type="ORF">Prubr_64570</name>
</gene>
<dbReference type="Proteomes" id="UP000680866">
    <property type="component" value="Chromosome"/>
</dbReference>
<sequence>MDNRSPAPAARRWRRSHQDLYDAVLLAEYTTVERALGRQLIRPELGAEAEAFTAETVLSWQVDWTNFTDEYPTVTGTAEQWARRLALALDRAWT</sequence>
<protein>
    <submittedName>
        <fullName evidence="1">Uncharacterized protein</fullName>
    </submittedName>
</protein>
<dbReference type="KEGG" id="pry:Prubr_64570"/>
<keyword evidence="2" id="KW-1185">Reference proteome</keyword>
<dbReference type="EMBL" id="AP023359">
    <property type="protein sequence ID" value="BCJ69436.1"/>
    <property type="molecule type" value="Genomic_DNA"/>
</dbReference>
<accession>A0A810N7R3</accession>
<dbReference type="AlphaFoldDB" id="A0A810N7R3"/>
<reference evidence="1" key="1">
    <citation type="submission" date="2020-08" db="EMBL/GenBank/DDBJ databases">
        <title>Whole genome shotgun sequence of Polymorphospora rubra NBRC 101157.</title>
        <authorList>
            <person name="Komaki H."/>
            <person name="Tamura T."/>
        </authorList>
    </citation>
    <scope>NUCLEOTIDE SEQUENCE</scope>
    <source>
        <strain evidence="1">NBRC 101157</strain>
    </source>
</reference>
<name>A0A810N7R3_9ACTN</name>
<organism evidence="1 2">
    <name type="scientific">Polymorphospora rubra</name>
    <dbReference type="NCBI Taxonomy" id="338584"/>
    <lineage>
        <taxon>Bacteria</taxon>
        <taxon>Bacillati</taxon>
        <taxon>Actinomycetota</taxon>
        <taxon>Actinomycetes</taxon>
        <taxon>Micromonosporales</taxon>
        <taxon>Micromonosporaceae</taxon>
        <taxon>Polymorphospora</taxon>
    </lineage>
</organism>
<dbReference type="RefSeq" id="WP_246567916.1">
    <property type="nucleotide sequence ID" value="NZ_AP023359.1"/>
</dbReference>
<evidence type="ECO:0000313" key="1">
    <source>
        <dbReference type="EMBL" id="BCJ69436.1"/>
    </source>
</evidence>